<reference evidence="2" key="1">
    <citation type="journal article" date="2014" name="Int. J. Syst. Evol. Microbiol.">
        <title>Complete genome sequence of Corynebacterium casei LMG S-19264T (=DSM 44701T), isolated from a smear-ripened cheese.</title>
        <authorList>
            <consortium name="US DOE Joint Genome Institute (JGI-PGF)"/>
            <person name="Walter F."/>
            <person name="Albersmeier A."/>
            <person name="Kalinowski J."/>
            <person name="Ruckert C."/>
        </authorList>
    </citation>
    <scope>NUCLEOTIDE SEQUENCE</scope>
    <source>
        <strain evidence="2">CGMCC 1.12921</strain>
    </source>
</reference>
<reference evidence="2" key="2">
    <citation type="submission" date="2020-09" db="EMBL/GenBank/DDBJ databases">
        <authorList>
            <person name="Sun Q."/>
            <person name="Zhou Y."/>
        </authorList>
    </citation>
    <scope>NUCLEOTIDE SEQUENCE</scope>
    <source>
        <strain evidence="2">CGMCC 1.12921</strain>
    </source>
</reference>
<dbReference type="RefSeq" id="WP_229731391.1">
    <property type="nucleotide sequence ID" value="NZ_BMGH01000001.1"/>
</dbReference>
<dbReference type="Proteomes" id="UP000613582">
    <property type="component" value="Unassembled WGS sequence"/>
</dbReference>
<evidence type="ECO:0000256" key="1">
    <source>
        <dbReference type="SAM" id="MobiDB-lite"/>
    </source>
</evidence>
<protein>
    <submittedName>
        <fullName evidence="2">Uncharacterized protein</fullName>
    </submittedName>
</protein>
<accession>A0A8J2V4L1</accession>
<gene>
    <name evidence="2" type="ORF">GCM10011342_03100</name>
</gene>
<organism evidence="2 3">
    <name type="scientific">Aquisalinus flavus</name>
    <dbReference type="NCBI Taxonomy" id="1526572"/>
    <lineage>
        <taxon>Bacteria</taxon>
        <taxon>Pseudomonadati</taxon>
        <taxon>Pseudomonadota</taxon>
        <taxon>Alphaproteobacteria</taxon>
        <taxon>Parvularculales</taxon>
        <taxon>Parvularculaceae</taxon>
        <taxon>Aquisalinus</taxon>
    </lineage>
</organism>
<evidence type="ECO:0000313" key="2">
    <source>
        <dbReference type="EMBL" id="GGC97554.1"/>
    </source>
</evidence>
<proteinExistence type="predicted"/>
<evidence type="ECO:0000313" key="3">
    <source>
        <dbReference type="Proteomes" id="UP000613582"/>
    </source>
</evidence>
<feature type="region of interest" description="Disordered" evidence="1">
    <location>
        <begin position="1"/>
        <end position="60"/>
    </location>
</feature>
<keyword evidence="3" id="KW-1185">Reference proteome</keyword>
<dbReference type="AlphaFoldDB" id="A0A8J2V4L1"/>
<feature type="compositionally biased region" description="Basic and acidic residues" evidence="1">
    <location>
        <begin position="37"/>
        <end position="60"/>
    </location>
</feature>
<dbReference type="EMBL" id="BMGH01000001">
    <property type="protein sequence ID" value="GGC97554.1"/>
    <property type="molecule type" value="Genomic_DNA"/>
</dbReference>
<sequence length="60" mass="6870">MTKNKHSDQPPQAPVSKDAPHPETSNPRPEANEDKDEERHNAPHADDYDRLAEVRNDKKD</sequence>
<comment type="caution">
    <text evidence="2">The sequence shown here is derived from an EMBL/GenBank/DDBJ whole genome shotgun (WGS) entry which is preliminary data.</text>
</comment>
<name>A0A8J2V4L1_9PROT</name>